<reference evidence="1" key="1">
    <citation type="submission" date="2020-08" db="EMBL/GenBank/DDBJ databases">
        <title>Multicomponent nature underlies the extraordinary mechanical properties of spider dragline silk.</title>
        <authorList>
            <person name="Kono N."/>
            <person name="Nakamura H."/>
            <person name="Mori M."/>
            <person name="Yoshida Y."/>
            <person name="Ohtoshi R."/>
            <person name="Malay A.D."/>
            <person name="Moran D.A.P."/>
            <person name="Tomita M."/>
            <person name="Numata K."/>
            <person name="Arakawa K."/>
        </authorList>
    </citation>
    <scope>NUCLEOTIDE SEQUENCE</scope>
</reference>
<dbReference type="AlphaFoldDB" id="A0A8X6NSU4"/>
<protein>
    <submittedName>
        <fullName evidence="1">Uncharacterized protein</fullName>
    </submittedName>
</protein>
<dbReference type="EMBL" id="BMAW01061061">
    <property type="protein sequence ID" value="GFT29440.1"/>
    <property type="molecule type" value="Genomic_DNA"/>
</dbReference>
<dbReference type="OrthoDB" id="5870230at2759"/>
<comment type="caution">
    <text evidence="1">The sequence shown here is derived from an EMBL/GenBank/DDBJ whole genome shotgun (WGS) entry which is preliminary data.</text>
</comment>
<evidence type="ECO:0000313" key="2">
    <source>
        <dbReference type="Proteomes" id="UP000887013"/>
    </source>
</evidence>
<accession>A0A8X6NSU4</accession>
<gene>
    <name evidence="1" type="primary">AVEN_113037_1</name>
    <name evidence="1" type="ORF">NPIL_77321</name>
</gene>
<keyword evidence="2" id="KW-1185">Reference proteome</keyword>
<evidence type="ECO:0000313" key="1">
    <source>
        <dbReference type="EMBL" id="GFT29440.1"/>
    </source>
</evidence>
<name>A0A8X6NSU4_NEPPI</name>
<organism evidence="1 2">
    <name type="scientific">Nephila pilipes</name>
    <name type="common">Giant wood spider</name>
    <name type="synonym">Nephila maculata</name>
    <dbReference type="NCBI Taxonomy" id="299642"/>
    <lineage>
        <taxon>Eukaryota</taxon>
        <taxon>Metazoa</taxon>
        <taxon>Ecdysozoa</taxon>
        <taxon>Arthropoda</taxon>
        <taxon>Chelicerata</taxon>
        <taxon>Arachnida</taxon>
        <taxon>Araneae</taxon>
        <taxon>Araneomorphae</taxon>
        <taxon>Entelegynae</taxon>
        <taxon>Araneoidea</taxon>
        <taxon>Nephilidae</taxon>
        <taxon>Nephila</taxon>
    </lineage>
</organism>
<proteinExistence type="predicted"/>
<dbReference type="Proteomes" id="UP000887013">
    <property type="component" value="Unassembled WGS sequence"/>
</dbReference>
<sequence length="118" mass="13510">MFCCSFVQFNCCGVFGPQDYEGSNWMTQDLGKGDIVAKTCCILSNTDHLDPKPVNSSWCQSDKVAEHSVFRHEEKLPRYVGRRWGKFQLDLPFDKFNVSSIFCKDVARIEEMGGMQNK</sequence>